<dbReference type="Pfam" id="PF14681">
    <property type="entry name" value="UPRTase"/>
    <property type="match status" value="1"/>
</dbReference>
<dbReference type="UniPathway" id="UPA00574">
    <property type="reaction ID" value="UER00636"/>
</dbReference>
<dbReference type="RefSeq" id="WP_166512672.1">
    <property type="nucleotide sequence ID" value="NZ_VNHM01000020.1"/>
</dbReference>
<dbReference type="NCBIfam" id="NF001097">
    <property type="entry name" value="PRK00129.1"/>
    <property type="match status" value="1"/>
</dbReference>
<dbReference type="SUPFAM" id="SSF53271">
    <property type="entry name" value="PRTase-like"/>
    <property type="match status" value="1"/>
</dbReference>
<evidence type="ECO:0000313" key="12">
    <source>
        <dbReference type="EMBL" id="TYO93299.1"/>
    </source>
</evidence>
<evidence type="ECO:0000256" key="9">
    <source>
        <dbReference type="ARBA" id="ARBA00023134"/>
    </source>
</evidence>
<dbReference type="AlphaFoldDB" id="A0A5S4ZMY6"/>
<comment type="caution">
    <text evidence="12">The sequence shown here is derived from an EMBL/GenBank/DDBJ whole genome shotgun (WGS) entry which is preliminary data.</text>
</comment>
<evidence type="ECO:0000256" key="8">
    <source>
        <dbReference type="ARBA" id="ARBA00022741"/>
    </source>
</evidence>
<evidence type="ECO:0000313" key="13">
    <source>
        <dbReference type="Proteomes" id="UP000323166"/>
    </source>
</evidence>
<keyword evidence="9" id="KW-0342">GTP-binding</keyword>
<dbReference type="InterPro" id="IPR000836">
    <property type="entry name" value="PRTase_dom"/>
</dbReference>
<evidence type="ECO:0000256" key="10">
    <source>
        <dbReference type="NCBIfam" id="TIGR01091"/>
    </source>
</evidence>
<dbReference type="GO" id="GO:0006223">
    <property type="term" value="P:uracil salvage"/>
    <property type="evidence" value="ECO:0007669"/>
    <property type="project" value="InterPro"/>
</dbReference>
<keyword evidence="13" id="KW-1185">Reference proteome</keyword>
<feature type="domain" description="Phosphoribosyltransferase" evidence="11">
    <location>
        <begin position="6"/>
        <end position="209"/>
    </location>
</feature>
<dbReference type="CDD" id="cd06223">
    <property type="entry name" value="PRTases_typeI"/>
    <property type="match status" value="1"/>
</dbReference>
<comment type="pathway">
    <text evidence="2">Pyrimidine metabolism; UMP biosynthesis via salvage pathway; UMP from uracil: step 1/1.</text>
</comment>
<dbReference type="GO" id="GO:0005525">
    <property type="term" value="F:GTP binding"/>
    <property type="evidence" value="ECO:0007669"/>
    <property type="project" value="UniProtKB-KW"/>
</dbReference>
<comment type="similarity">
    <text evidence="3">Belongs to the UPRTase family.</text>
</comment>
<dbReference type="InterPro" id="IPR050054">
    <property type="entry name" value="UPRTase/APRTase"/>
</dbReference>
<accession>A0A5S4ZMY6</accession>
<dbReference type="PANTHER" id="PTHR32315">
    <property type="entry name" value="ADENINE PHOSPHORIBOSYLTRANSFERASE"/>
    <property type="match status" value="1"/>
</dbReference>
<evidence type="ECO:0000256" key="2">
    <source>
        <dbReference type="ARBA" id="ARBA00005180"/>
    </source>
</evidence>
<dbReference type="NCBIfam" id="TIGR01091">
    <property type="entry name" value="upp"/>
    <property type="match status" value="1"/>
</dbReference>
<dbReference type="PANTHER" id="PTHR32315:SF4">
    <property type="entry name" value="URACIL PHOSPHORIBOSYLTRANSFERASE, CHLOROPLASTIC"/>
    <property type="match status" value="1"/>
</dbReference>
<comment type="cofactor">
    <cofactor evidence="1">
        <name>Mg(2+)</name>
        <dbReference type="ChEBI" id="CHEBI:18420"/>
    </cofactor>
</comment>
<sequence>MSSVVVVDHPVAGNCLRILRDKRTETESFRKEMKRLGLLLAIEAARDIECVSETVITPLDMEISCPRLRDGRILLVPILRAGLGFVDSFLDILPAAKVAHIGVARDHDTLQAVTYLDTVPERFTDFDRVFVVDPMLATGNSSVKTLEIITNKGYKPGQITLVCALAVEQGIKQVLDRFPDIKIITAVIDPGLNDKAYIVPGLGDAGDRLNLI</sequence>
<evidence type="ECO:0000256" key="6">
    <source>
        <dbReference type="ARBA" id="ARBA00022676"/>
    </source>
</evidence>
<keyword evidence="7 12" id="KW-0808">Transferase</keyword>
<dbReference type="EMBL" id="VNHM01000020">
    <property type="protein sequence ID" value="TYO93299.1"/>
    <property type="molecule type" value="Genomic_DNA"/>
</dbReference>
<proteinExistence type="inferred from homology"/>
<name>A0A5S4ZMY6_9FIRM</name>
<dbReference type="GO" id="GO:0044206">
    <property type="term" value="P:UMP salvage"/>
    <property type="evidence" value="ECO:0007669"/>
    <property type="project" value="UniProtKB-UniPathway"/>
</dbReference>
<evidence type="ECO:0000256" key="1">
    <source>
        <dbReference type="ARBA" id="ARBA00001946"/>
    </source>
</evidence>
<evidence type="ECO:0000259" key="11">
    <source>
        <dbReference type="Pfam" id="PF14681"/>
    </source>
</evidence>
<keyword evidence="8" id="KW-0547">Nucleotide-binding</keyword>
<evidence type="ECO:0000256" key="7">
    <source>
        <dbReference type="ARBA" id="ARBA00022679"/>
    </source>
</evidence>
<keyword evidence="5" id="KW-0021">Allosteric enzyme</keyword>
<keyword evidence="6 12" id="KW-0328">Glycosyltransferase</keyword>
<evidence type="ECO:0000256" key="4">
    <source>
        <dbReference type="ARBA" id="ARBA00011894"/>
    </source>
</evidence>
<organism evidence="12 13">
    <name type="scientific">Desulfallas thermosapovorans DSM 6562</name>
    <dbReference type="NCBI Taxonomy" id="1121431"/>
    <lineage>
        <taxon>Bacteria</taxon>
        <taxon>Bacillati</taxon>
        <taxon>Bacillota</taxon>
        <taxon>Clostridia</taxon>
        <taxon>Eubacteriales</taxon>
        <taxon>Desulfallaceae</taxon>
        <taxon>Desulfallas</taxon>
    </lineage>
</organism>
<evidence type="ECO:0000256" key="5">
    <source>
        <dbReference type="ARBA" id="ARBA00022533"/>
    </source>
</evidence>
<dbReference type="EC" id="2.4.2.9" evidence="4 10"/>
<gene>
    <name evidence="12" type="ORF">LX24_02739</name>
</gene>
<evidence type="ECO:0000256" key="3">
    <source>
        <dbReference type="ARBA" id="ARBA00009516"/>
    </source>
</evidence>
<dbReference type="Gene3D" id="3.40.50.2020">
    <property type="match status" value="1"/>
</dbReference>
<dbReference type="InterPro" id="IPR029057">
    <property type="entry name" value="PRTase-like"/>
</dbReference>
<dbReference type="InterPro" id="IPR005765">
    <property type="entry name" value="UPRT"/>
</dbReference>
<dbReference type="FunFam" id="3.40.50.2020:FF:000023">
    <property type="entry name" value="Probable uracil phosphoribosyltransferase"/>
    <property type="match status" value="1"/>
</dbReference>
<reference evidence="12 13" key="1">
    <citation type="submission" date="2019-07" db="EMBL/GenBank/DDBJ databases">
        <title>Genomic Encyclopedia of Type Strains, Phase I: the one thousand microbial genomes (KMG-I) project.</title>
        <authorList>
            <person name="Kyrpides N."/>
        </authorList>
    </citation>
    <scope>NUCLEOTIDE SEQUENCE [LARGE SCALE GENOMIC DNA]</scope>
    <source>
        <strain evidence="12 13">DSM 6562</strain>
    </source>
</reference>
<dbReference type="Proteomes" id="UP000323166">
    <property type="component" value="Unassembled WGS sequence"/>
</dbReference>
<protein>
    <recommendedName>
        <fullName evidence="4 10">Uracil phosphoribosyltransferase</fullName>
        <ecNumber evidence="4 10">2.4.2.9</ecNumber>
    </recommendedName>
</protein>
<dbReference type="GO" id="GO:0004845">
    <property type="term" value="F:uracil phosphoribosyltransferase activity"/>
    <property type="evidence" value="ECO:0007669"/>
    <property type="project" value="UniProtKB-UniRule"/>
</dbReference>